<gene>
    <name evidence="1" type="ORF">UFOVP53_70</name>
</gene>
<accession>A0A6J5KVE9</accession>
<dbReference type="Gene3D" id="3.90.1720.10">
    <property type="entry name" value="endopeptidase domain like (from Nostoc punctiforme)"/>
    <property type="match status" value="1"/>
</dbReference>
<dbReference type="SUPFAM" id="SSF54001">
    <property type="entry name" value="Cysteine proteinases"/>
    <property type="match status" value="1"/>
</dbReference>
<evidence type="ECO:0000313" key="1">
    <source>
        <dbReference type="EMBL" id="CAB4125155.1"/>
    </source>
</evidence>
<organism evidence="1">
    <name type="scientific">uncultured Caudovirales phage</name>
    <dbReference type="NCBI Taxonomy" id="2100421"/>
    <lineage>
        <taxon>Viruses</taxon>
        <taxon>Duplodnaviria</taxon>
        <taxon>Heunggongvirae</taxon>
        <taxon>Uroviricota</taxon>
        <taxon>Caudoviricetes</taxon>
        <taxon>Peduoviridae</taxon>
        <taxon>Maltschvirus</taxon>
        <taxon>Maltschvirus maltsch</taxon>
    </lineage>
</organism>
<reference evidence="1" key="1">
    <citation type="submission" date="2020-04" db="EMBL/GenBank/DDBJ databases">
        <authorList>
            <person name="Chiriac C."/>
            <person name="Salcher M."/>
            <person name="Ghai R."/>
            <person name="Kavagutti S V."/>
        </authorList>
    </citation>
    <scope>NUCLEOTIDE SEQUENCE</scope>
</reference>
<protein>
    <submittedName>
        <fullName evidence="1">Uncharacterized protein</fullName>
    </submittedName>
</protein>
<name>A0A6J5KVE9_9CAUD</name>
<dbReference type="InterPro" id="IPR038765">
    <property type="entry name" value="Papain-like_cys_pep_sf"/>
</dbReference>
<proteinExistence type="predicted"/>
<sequence>MKNIKIGFSCSSSWKIGSAALKWYMDTEYSHAYIRYQDSQDRDVVFQAAHGTVHPILFENFIKENKVTHEFEIEFSHEEYQKLRNFYYSEMGKPYAYKDLFIILAYDTCKKIGIKVQDGNIPGYICSQLAATVLSEIKGYKFDKPLNLVRPNDLFKKLE</sequence>
<dbReference type="GO" id="GO:0001897">
    <property type="term" value="P:symbiont-mediated cytolysis of host cell"/>
    <property type="evidence" value="ECO:0007669"/>
    <property type="project" value="UniProtKB-ARBA"/>
</dbReference>
<dbReference type="EMBL" id="LR796189">
    <property type="protein sequence ID" value="CAB4125155.1"/>
    <property type="molecule type" value="Genomic_DNA"/>
</dbReference>